<dbReference type="Pfam" id="PF09339">
    <property type="entry name" value="HTH_IclR"/>
    <property type="match status" value="1"/>
</dbReference>
<evidence type="ECO:0000256" key="3">
    <source>
        <dbReference type="ARBA" id="ARBA00023163"/>
    </source>
</evidence>
<feature type="domain" description="IclR-ED" evidence="6">
    <location>
        <begin position="133"/>
        <end position="315"/>
    </location>
</feature>
<evidence type="ECO:0000256" key="4">
    <source>
        <dbReference type="SAM" id="MobiDB-lite"/>
    </source>
</evidence>
<protein>
    <submittedName>
        <fullName evidence="7">Helix-turn-helix domain-containing protein</fullName>
    </submittedName>
</protein>
<dbReference type="InterPro" id="IPR050707">
    <property type="entry name" value="HTH_MetabolicPath_Reg"/>
</dbReference>
<dbReference type="PANTHER" id="PTHR30136:SF33">
    <property type="entry name" value="TRANSCRIPTIONAL REGULATORY PROTEIN"/>
    <property type="match status" value="1"/>
</dbReference>
<proteinExistence type="predicted"/>
<dbReference type="SUPFAM" id="SSF55781">
    <property type="entry name" value="GAF domain-like"/>
    <property type="match status" value="1"/>
</dbReference>
<reference evidence="7 8" key="1">
    <citation type="journal article" date="2019" name="PLoS ONE">
        <title>Pup mortality in New Zealand sea lions (Phocarctos hookeri) at Enderby Island, Auckland Islands, 2013-18.</title>
        <authorList>
            <person name="Michael S.A."/>
            <person name="Hayman D.T.S."/>
            <person name="Gray R."/>
            <person name="Zhang J."/>
            <person name="Rogers L."/>
            <person name="Roe W.D."/>
        </authorList>
    </citation>
    <scope>NUCLEOTIDE SEQUENCE [LARGE SCALE GENOMIC DNA]</scope>
    <source>
        <strain evidence="7 8">SM868</strain>
    </source>
</reference>
<evidence type="ECO:0000259" key="6">
    <source>
        <dbReference type="PROSITE" id="PS51078"/>
    </source>
</evidence>
<dbReference type="PROSITE" id="PS51078">
    <property type="entry name" value="ICLR_ED"/>
    <property type="match status" value="1"/>
</dbReference>
<dbReference type="InterPro" id="IPR036388">
    <property type="entry name" value="WH-like_DNA-bd_sf"/>
</dbReference>
<evidence type="ECO:0000313" key="8">
    <source>
        <dbReference type="Proteomes" id="UP000442109"/>
    </source>
</evidence>
<dbReference type="GO" id="GO:0045892">
    <property type="term" value="P:negative regulation of DNA-templated transcription"/>
    <property type="evidence" value="ECO:0007669"/>
    <property type="project" value="TreeGrafter"/>
</dbReference>
<dbReference type="EMBL" id="WFKQ01000011">
    <property type="protein sequence ID" value="MUG33192.1"/>
    <property type="molecule type" value="Genomic_DNA"/>
</dbReference>
<accession>A0A844M2L0</accession>
<dbReference type="Pfam" id="PF01614">
    <property type="entry name" value="IclR_C"/>
    <property type="match status" value="1"/>
</dbReference>
<evidence type="ECO:0000313" key="7">
    <source>
        <dbReference type="EMBL" id="MUG33192.1"/>
    </source>
</evidence>
<dbReference type="GO" id="GO:0003700">
    <property type="term" value="F:DNA-binding transcription factor activity"/>
    <property type="evidence" value="ECO:0007669"/>
    <property type="project" value="TreeGrafter"/>
</dbReference>
<gene>
    <name evidence="7" type="ORF">GB996_10350</name>
</gene>
<dbReference type="Gene3D" id="1.10.10.10">
    <property type="entry name" value="Winged helix-like DNA-binding domain superfamily/Winged helix DNA-binding domain"/>
    <property type="match status" value="1"/>
</dbReference>
<evidence type="ECO:0000256" key="2">
    <source>
        <dbReference type="ARBA" id="ARBA00023125"/>
    </source>
</evidence>
<evidence type="ECO:0000259" key="5">
    <source>
        <dbReference type="PROSITE" id="PS51077"/>
    </source>
</evidence>
<dbReference type="SUPFAM" id="SSF46785">
    <property type="entry name" value="Winged helix' DNA-binding domain"/>
    <property type="match status" value="1"/>
</dbReference>
<feature type="region of interest" description="Disordered" evidence="4">
    <location>
        <begin position="1"/>
        <end position="26"/>
    </location>
</feature>
<dbReference type="PANTHER" id="PTHR30136">
    <property type="entry name" value="HELIX-TURN-HELIX TRANSCRIPTIONAL REGULATOR, ICLR FAMILY"/>
    <property type="match status" value="1"/>
</dbReference>
<dbReference type="AlphaFoldDB" id="A0A844M2L0"/>
<dbReference type="InterPro" id="IPR014757">
    <property type="entry name" value="Tscrpt_reg_IclR_C"/>
</dbReference>
<feature type="domain" description="HTH iclR-type" evidence="5">
    <location>
        <begin position="72"/>
        <end position="132"/>
    </location>
</feature>
<keyword evidence="2" id="KW-0238">DNA-binding</keyword>
<dbReference type="OrthoDB" id="9807558at2"/>
<dbReference type="SMART" id="SM00346">
    <property type="entry name" value="HTH_ICLR"/>
    <property type="match status" value="1"/>
</dbReference>
<dbReference type="InterPro" id="IPR036390">
    <property type="entry name" value="WH_DNA-bd_sf"/>
</dbReference>
<name>A0A844M2L0_9GAMM</name>
<dbReference type="GO" id="GO:0003677">
    <property type="term" value="F:DNA binding"/>
    <property type="evidence" value="ECO:0007669"/>
    <property type="project" value="UniProtKB-KW"/>
</dbReference>
<keyword evidence="1" id="KW-0805">Transcription regulation</keyword>
<dbReference type="InterPro" id="IPR005471">
    <property type="entry name" value="Tscrpt_reg_IclR_N"/>
</dbReference>
<keyword evidence="8" id="KW-1185">Reference proteome</keyword>
<dbReference type="Gene3D" id="3.30.450.40">
    <property type="match status" value="1"/>
</dbReference>
<sequence>MTHPKKQPNGLNIAAVSDQSGSDHDPRFYKETVSNKDIASLPTLKPSANIGLLDSLSRSLEHAKITDDKAFITALGRGLLLLSAFEDEQELTHQRLCDKTALPKATVSRLLHTLQQLNFIKRNSNDSYKLGKNLLKLSSSVWQGQDIVEEAMPLLREFALTHQVSVNIATEDEGEMRYVACYRSPARLAVNLSVGSTVPLEKTALGRAYYAAMTPSMQQQVIDTLPYADESEQKLVAINRLNQAADFYHQHGYSLSDGEYSPDILAVAMPLYDSIQGKYTHALNASVPRALWEADSYISYIVPHLQALAKQIESL</sequence>
<evidence type="ECO:0000256" key="1">
    <source>
        <dbReference type="ARBA" id="ARBA00023015"/>
    </source>
</evidence>
<comment type="caution">
    <text evidence="7">The sequence shown here is derived from an EMBL/GenBank/DDBJ whole genome shotgun (WGS) entry which is preliminary data.</text>
</comment>
<organism evidence="7 8">
    <name type="scientific">Psychrobacter sanguinis</name>
    <dbReference type="NCBI Taxonomy" id="861445"/>
    <lineage>
        <taxon>Bacteria</taxon>
        <taxon>Pseudomonadati</taxon>
        <taxon>Pseudomonadota</taxon>
        <taxon>Gammaproteobacteria</taxon>
        <taxon>Moraxellales</taxon>
        <taxon>Moraxellaceae</taxon>
        <taxon>Psychrobacter</taxon>
    </lineage>
</organism>
<dbReference type="Proteomes" id="UP000442109">
    <property type="component" value="Unassembled WGS sequence"/>
</dbReference>
<dbReference type="InterPro" id="IPR029016">
    <property type="entry name" value="GAF-like_dom_sf"/>
</dbReference>
<dbReference type="RefSeq" id="WP_155587617.1">
    <property type="nucleotide sequence ID" value="NZ_WFKQ01000011.1"/>
</dbReference>
<keyword evidence="3" id="KW-0804">Transcription</keyword>
<dbReference type="PROSITE" id="PS51077">
    <property type="entry name" value="HTH_ICLR"/>
    <property type="match status" value="1"/>
</dbReference>